<feature type="transmembrane region" description="Helical" evidence="2">
    <location>
        <begin position="42"/>
        <end position="64"/>
    </location>
</feature>
<keyword evidence="2" id="KW-0812">Transmembrane</keyword>
<feature type="region of interest" description="Disordered" evidence="1">
    <location>
        <begin position="210"/>
        <end position="282"/>
    </location>
</feature>
<feature type="compositionally biased region" description="Low complexity" evidence="1">
    <location>
        <begin position="216"/>
        <end position="271"/>
    </location>
</feature>
<dbReference type="Proteomes" id="UP000321750">
    <property type="component" value="Unassembled WGS sequence"/>
</dbReference>
<evidence type="ECO:0000313" key="3">
    <source>
        <dbReference type="EMBL" id="GEP10782.1"/>
    </source>
</evidence>
<keyword evidence="4" id="KW-1185">Reference proteome</keyword>
<dbReference type="EMBL" id="BJZV01000013">
    <property type="protein sequence ID" value="GEP10782.1"/>
    <property type="molecule type" value="Genomic_DNA"/>
</dbReference>
<name>A0A512JLK2_9HYPH</name>
<comment type="caution">
    <text evidence="3">The sequence shown here is derived from an EMBL/GenBank/DDBJ whole genome shotgun (WGS) entry which is preliminary data.</text>
</comment>
<protein>
    <submittedName>
        <fullName evidence="3">Uncharacterized protein</fullName>
    </submittedName>
</protein>
<feature type="region of interest" description="Disordered" evidence="1">
    <location>
        <begin position="105"/>
        <end position="136"/>
    </location>
</feature>
<feature type="region of interest" description="Disordered" evidence="1">
    <location>
        <begin position="146"/>
        <end position="165"/>
    </location>
</feature>
<accession>A0A512JLK2</accession>
<dbReference type="AlphaFoldDB" id="A0A512JLK2"/>
<keyword evidence="2" id="KW-1133">Transmembrane helix</keyword>
<organism evidence="3 4">
    <name type="scientific">Methylobacterium gnaphalii</name>
    <dbReference type="NCBI Taxonomy" id="1010610"/>
    <lineage>
        <taxon>Bacteria</taxon>
        <taxon>Pseudomonadati</taxon>
        <taxon>Pseudomonadota</taxon>
        <taxon>Alphaproteobacteria</taxon>
        <taxon>Hyphomicrobiales</taxon>
        <taxon>Methylobacteriaceae</taxon>
        <taxon>Methylobacterium</taxon>
    </lineage>
</organism>
<gene>
    <name evidence="3" type="ORF">MGN01_26270</name>
</gene>
<sequence length="299" mass="30480">MPLYNVRESDLMTVNIDPSEVRARTSAMPVAAKARRRLPLRAMLIGGLGGAGLIAFTVGAFSFFSTLADPRIRISRPMPVAALMPDLKDGLPELVEGPVQKSATFNLPRPETAEPAPAQPAPVEQAATPPAAEPAPVEHAAFDPQAPALRSGTTPPPIQNAPTVPATRTVAVVAPPARPAATIPPARTETVKAKPVQANAVAAVAPSREAEPLVEPASTATVSSPAAVQPPRKPVAAKPAVQKTAARKTPAAKTVADAEPAAAGTPAATASDDSDIPGAQQLRAGVKAITGLFGGDKDE</sequence>
<evidence type="ECO:0000256" key="2">
    <source>
        <dbReference type="SAM" id="Phobius"/>
    </source>
</evidence>
<evidence type="ECO:0000256" key="1">
    <source>
        <dbReference type="SAM" id="MobiDB-lite"/>
    </source>
</evidence>
<reference evidence="3 4" key="1">
    <citation type="submission" date="2019-07" db="EMBL/GenBank/DDBJ databases">
        <title>Whole genome shotgun sequence of Methylobacterium gnaphalii NBRC 107716.</title>
        <authorList>
            <person name="Hosoyama A."/>
            <person name="Uohara A."/>
            <person name="Ohji S."/>
            <person name="Ichikawa N."/>
        </authorList>
    </citation>
    <scope>NUCLEOTIDE SEQUENCE [LARGE SCALE GENOMIC DNA]</scope>
    <source>
        <strain evidence="3 4">NBRC 107716</strain>
    </source>
</reference>
<evidence type="ECO:0000313" key="4">
    <source>
        <dbReference type="Proteomes" id="UP000321750"/>
    </source>
</evidence>
<proteinExistence type="predicted"/>
<feature type="compositionally biased region" description="Low complexity" evidence="1">
    <location>
        <begin position="113"/>
        <end position="136"/>
    </location>
</feature>
<keyword evidence="2" id="KW-0472">Membrane</keyword>